<dbReference type="GO" id="GO:0070402">
    <property type="term" value="F:NADPH binding"/>
    <property type="evidence" value="ECO:0007669"/>
    <property type="project" value="TreeGrafter"/>
</dbReference>
<dbReference type="SUPFAM" id="SSF51735">
    <property type="entry name" value="NAD(P)-binding Rossmann-fold domains"/>
    <property type="match status" value="1"/>
</dbReference>
<sequence length="332" mass="33770">MPTTMTALFGGTGPDWTPRQVPVPAPGPGQVVVRARAVALNNADASMLAAADPTAGGTGEEYQAGFEFAGEITAVGEGSGAGDGMPVAGTRVMGTAPGSFAQYVVADHRHVLPVPDELGYEEACALPTGLLTEHGALAVAGFRAGQSVLITGATSSIGLIGVRIARALDAGRIIATTRNAAKSELLMNAGADTVVVTGEQDMTQAVLAATSGEGVDVALDHVGGRAFADCLPATRTDGAVVNIGRLDRAASTIDLDALAYRHLRLHGVSFGFSRPAELGRVIATAGERLLPAVADGRVRPLIDSTLSFSTAARAAARLRSHQAHGKIILSVP</sequence>
<dbReference type="SUPFAM" id="SSF50129">
    <property type="entry name" value="GroES-like"/>
    <property type="match status" value="1"/>
</dbReference>
<dbReference type="InterPro" id="IPR020843">
    <property type="entry name" value="ER"/>
</dbReference>
<dbReference type="PANTHER" id="PTHR48106:SF18">
    <property type="entry name" value="QUINONE OXIDOREDUCTASE PIG3"/>
    <property type="match status" value="1"/>
</dbReference>
<dbReference type="InterPro" id="IPR011032">
    <property type="entry name" value="GroES-like_sf"/>
</dbReference>
<accession>A0AAU1LJZ2</accession>
<proteinExistence type="predicted"/>
<dbReference type="Gene3D" id="3.40.50.720">
    <property type="entry name" value="NAD(P)-binding Rossmann-like Domain"/>
    <property type="match status" value="1"/>
</dbReference>
<dbReference type="Pfam" id="PF08240">
    <property type="entry name" value="ADH_N"/>
    <property type="match status" value="1"/>
</dbReference>
<keyword evidence="2" id="KW-0560">Oxidoreductase</keyword>
<keyword evidence="1" id="KW-0521">NADP</keyword>
<dbReference type="Pfam" id="PF00107">
    <property type="entry name" value="ADH_zinc_N"/>
    <property type="match status" value="1"/>
</dbReference>
<evidence type="ECO:0000256" key="2">
    <source>
        <dbReference type="ARBA" id="ARBA00023002"/>
    </source>
</evidence>
<name>A0AAU1LJZ2_9ACTN</name>
<organism evidence="4">
    <name type="scientific">Streptomyces sp. NBC_00148</name>
    <dbReference type="NCBI Taxonomy" id="2903626"/>
    <lineage>
        <taxon>Bacteria</taxon>
        <taxon>Bacillati</taxon>
        <taxon>Actinomycetota</taxon>
        <taxon>Actinomycetes</taxon>
        <taxon>Kitasatosporales</taxon>
        <taxon>Streptomycetaceae</taxon>
        <taxon>Streptomyces</taxon>
    </lineage>
</organism>
<evidence type="ECO:0000256" key="1">
    <source>
        <dbReference type="ARBA" id="ARBA00022857"/>
    </source>
</evidence>
<reference evidence="4" key="1">
    <citation type="submission" date="2022-10" db="EMBL/GenBank/DDBJ databases">
        <title>The complete genomes of actinobacterial strains from the NBC collection.</title>
        <authorList>
            <person name="Joergensen T.S."/>
            <person name="Alvarez Arevalo M."/>
            <person name="Sterndorff E.B."/>
            <person name="Faurdal D."/>
            <person name="Vuksanovic O."/>
            <person name="Mourched A.-S."/>
            <person name="Charusanti P."/>
            <person name="Shaw S."/>
            <person name="Blin K."/>
            <person name="Weber T."/>
        </authorList>
    </citation>
    <scope>NUCLEOTIDE SEQUENCE</scope>
    <source>
        <strain evidence="4">NBC_00148</strain>
    </source>
</reference>
<dbReference type="Gene3D" id="3.90.180.10">
    <property type="entry name" value="Medium-chain alcohol dehydrogenases, catalytic domain"/>
    <property type="match status" value="1"/>
</dbReference>
<dbReference type="InterPro" id="IPR013149">
    <property type="entry name" value="ADH-like_C"/>
</dbReference>
<protein>
    <submittedName>
        <fullName evidence="4">Zinc-binding dehydrogenase</fullName>
    </submittedName>
</protein>
<dbReference type="AlphaFoldDB" id="A0AAU1LJZ2"/>
<dbReference type="EMBL" id="CP108169">
    <property type="protein sequence ID" value="WTQ71598.1"/>
    <property type="molecule type" value="Genomic_DNA"/>
</dbReference>
<evidence type="ECO:0000259" key="3">
    <source>
        <dbReference type="SMART" id="SM00829"/>
    </source>
</evidence>
<dbReference type="GO" id="GO:0016651">
    <property type="term" value="F:oxidoreductase activity, acting on NAD(P)H"/>
    <property type="evidence" value="ECO:0007669"/>
    <property type="project" value="TreeGrafter"/>
</dbReference>
<dbReference type="InterPro" id="IPR013154">
    <property type="entry name" value="ADH-like_N"/>
</dbReference>
<evidence type="ECO:0000313" key="4">
    <source>
        <dbReference type="EMBL" id="WTQ71598.1"/>
    </source>
</evidence>
<dbReference type="InterPro" id="IPR036291">
    <property type="entry name" value="NAD(P)-bd_dom_sf"/>
</dbReference>
<dbReference type="PANTHER" id="PTHR48106">
    <property type="entry name" value="QUINONE OXIDOREDUCTASE PIG3-RELATED"/>
    <property type="match status" value="1"/>
</dbReference>
<feature type="domain" description="Enoyl reductase (ER)" evidence="3">
    <location>
        <begin position="11"/>
        <end position="329"/>
    </location>
</feature>
<dbReference type="SMART" id="SM00829">
    <property type="entry name" value="PKS_ER"/>
    <property type="match status" value="1"/>
</dbReference>
<gene>
    <name evidence="4" type="ORF">OG222_00275</name>
</gene>